<evidence type="ECO:0000256" key="1">
    <source>
        <dbReference type="SAM" id="MobiDB-lite"/>
    </source>
</evidence>
<sequence>MVDCRVAPIKVLKQVLIVEIENNKDDDEHELFEAIINDSGNNQRCQAPGLVITGLIRGEQVDHSDEPIQNGEQEDHETEDDSHETSQLVAMATYTEAKPYSGHVKAAKNVLAAKAMIQT</sequence>
<gene>
    <name evidence="2" type="ORF">FRX48_07198</name>
</gene>
<evidence type="ECO:0000313" key="2">
    <source>
        <dbReference type="EMBL" id="KAA6408854.1"/>
    </source>
</evidence>
<dbReference type="AlphaFoldDB" id="A0A5M8PJA9"/>
<organism evidence="2 3">
    <name type="scientific">Lasallia pustulata</name>
    <dbReference type="NCBI Taxonomy" id="136370"/>
    <lineage>
        <taxon>Eukaryota</taxon>
        <taxon>Fungi</taxon>
        <taxon>Dikarya</taxon>
        <taxon>Ascomycota</taxon>
        <taxon>Pezizomycotina</taxon>
        <taxon>Lecanoromycetes</taxon>
        <taxon>OSLEUM clade</taxon>
        <taxon>Umbilicariomycetidae</taxon>
        <taxon>Umbilicariales</taxon>
        <taxon>Umbilicariaceae</taxon>
        <taxon>Lasallia</taxon>
    </lineage>
</organism>
<proteinExistence type="predicted"/>
<dbReference type="EMBL" id="VXIT01000012">
    <property type="protein sequence ID" value="KAA6408854.1"/>
    <property type="molecule type" value="Genomic_DNA"/>
</dbReference>
<feature type="region of interest" description="Disordered" evidence="1">
    <location>
        <begin position="61"/>
        <end position="85"/>
    </location>
</feature>
<feature type="compositionally biased region" description="Acidic residues" evidence="1">
    <location>
        <begin position="72"/>
        <end position="82"/>
    </location>
</feature>
<name>A0A5M8PJA9_9LECA</name>
<accession>A0A5M8PJA9</accession>
<comment type="caution">
    <text evidence="2">The sequence shown here is derived from an EMBL/GenBank/DDBJ whole genome shotgun (WGS) entry which is preliminary data.</text>
</comment>
<reference evidence="2 3" key="1">
    <citation type="submission" date="2019-09" db="EMBL/GenBank/DDBJ databases">
        <title>The hologenome of the rock-dwelling lichen Lasallia pustulata.</title>
        <authorList>
            <person name="Greshake Tzovaras B."/>
            <person name="Segers F."/>
            <person name="Bicker A."/>
            <person name="Dal Grande F."/>
            <person name="Otte J."/>
            <person name="Hankeln T."/>
            <person name="Schmitt I."/>
            <person name="Ebersberger I."/>
        </authorList>
    </citation>
    <scope>NUCLEOTIDE SEQUENCE [LARGE SCALE GENOMIC DNA]</scope>
    <source>
        <strain evidence="2">A1-1</strain>
    </source>
</reference>
<dbReference type="Proteomes" id="UP000324767">
    <property type="component" value="Unassembled WGS sequence"/>
</dbReference>
<evidence type="ECO:0000313" key="3">
    <source>
        <dbReference type="Proteomes" id="UP000324767"/>
    </source>
</evidence>
<protein>
    <submittedName>
        <fullName evidence="2">Uncharacterized protein</fullName>
    </submittedName>
</protein>